<dbReference type="Proteomes" id="UP000477911">
    <property type="component" value="Unassembled WGS sequence"/>
</dbReference>
<name>A0A6L7G5H7_9RHOB</name>
<dbReference type="AlphaFoldDB" id="A0A6L7G5H7"/>
<feature type="domain" description="RES" evidence="1">
    <location>
        <begin position="41"/>
        <end position="191"/>
    </location>
</feature>
<dbReference type="RefSeq" id="WP_160894903.1">
    <property type="nucleotide sequence ID" value="NZ_WUMU01000015.1"/>
</dbReference>
<proteinExistence type="predicted"/>
<evidence type="ECO:0000313" key="3">
    <source>
        <dbReference type="Proteomes" id="UP000477911"/>
    </source>
</evidence>
<dbReference type="SMART" id="SM00953">
    <property type="entry name" value="RES"/>
    <property type="match status" value="1"/>
</dbReference>
<dbReference type="InterPro" id="IPR014914">
    <property type="entry name" value="RES_dom"/>
</dbReference>
<accession>A0A6L7G5H7</accession>
<keyword evidence="3" id="KW-1185">Reference proteome</keyword>
<dbReference type="Pfam" id="PF08808">
    <property type="entry name" value="RES"/>
    <property type="match status" value="1"/>
</dbReference>
<evidence type="ECO:0000259" key="1">
    <source>
        <dbReference type="SMART" id="SM00953"/>
    </source>
</evidence>
<dbReference type="EMBL" id="WUMU01000015">
    <property type="protein sequence ID" value="MXN18777.1"/>
    <property type="molecule type" value="Genomic_DNA"/>
</dbReference>
<evidence type="ECO:0000313" key="2">
    <source>
        <dbReference type="EMBL" id="MXN18777.1"/>
    </source>
</evidence>
<organism evidence="2 3">
    <name type="scientific">Pseudooceanicola albus</name>
    <dbReference type="NCBI Taxonomy" id="2692189"/>
    <lineage>
        <taxon>Bacteria</taxon>
        <taxon>Pseudomonadati</taxon>
        <taxon>Pseudomonadota</taxon>
        <taxon>Alphaproteobacteria</taxon>
        <taxon>Rhodobacterales</taxon>
        <taxon>Paracoccaceae</taxon>
        <taxon>Pseudooceanicola</taxon>
    </lineage>
</organism>
<gene>
    <name evidence="2" type="ORF">GR170_13080</name>
</gene>
<comment type="caution">
    <text evidence="2">The sequence shown here is derived from an EMBL/GenBank/DDBJ whole genome shotgun (WGS) entry which is preliminary data.</text>
</comment>
<protein>
    <submittedName>
        <fullName evidence="2">RES domain-containing protein</fullName>
    </submittedName>
</protein>
<reference evidence="2 3" key="1">
    <citation type="submission" date="2019-12" db="EMBL/GenBank/DDBJ databases">
        <authorList>
            <person name="Li M."/>
        </authorList>
    </citation>
    <scope>NUCLEOTIDE SEQUENCE [LARGE SCALE GENOMIC DNA]</scope>
    <source>
        <strain evidence="2 3">GBMRC 2024</strain>
    </source>
</reference>
<sequence>MIFSLTLPPVTAFRPGAEAHVELPEGRVLHRIHPAAYAAAAFNPTGLGQARFSPLRDGQGDVIATIYAAESFECALAETILRSPDHPEVPGSLRVESPARWRDYCHSTVRLTRALRLLDLSTQGQRRIGVEHAALTAGPTRSYPETRAWAEMLHRSFPGIDGLHYHSHQYGPDAAMLLFGDRAGDALVAAGLSRAVGDPDCHRAIYALGQSLGITYIDL</sequence>